<comment type="caution">
    <text evidence="1">The sequence shown here is derived from an EMBL/GenBank/DDBJ whole genome shotgun (WGS) entry which is preliminary data.</text>
</comment>
<reference evidence="1" key="1">
    <citation type="submission" date="2021-01" db="EMBL/GenBank/DDBJ databases">
        <authorList>
            <person name="Sun Q."/>
        </authorList>
    </citation>
    <scope>NUCLEOTIDE SEQUENCE</scope>
    <source>
        <strain evidence="1">YIM B02566</strain>
    </source>
</reference>
<dbReference type="EMBL" id="JAENHL010000007">
    <property type="protein sequence ID" value="MBK1867972.1"/>
    <property type="molecule type" value="Genomic_DNA"/>
</dbReference>
<protein>
    <submittedName>
        <fullName evidence="1">ROK family protein</fullName>
    </submittedName>
</protein>
<gene>
    <name evidence="1" type="ORF">JHL16_16565</name>
</gene>
<dbReference type="Proteomes" id="UP000616151">
    <property type="component" value="Unassembled WGS sequence"/>
</dbReference>
<evidence type="ECO:0000313" key="1">
    <source>
        <dbReference type="EMBL" id="MBK1867972.1"/>
    </source>
</evidence>
<keyword evidence="2" id="KW-1185">Reference proteome</keyword>
<accession>A0ACC5R5Q1</accession>
<proteinExistence type="predicted"/>
<organism evidence="1 2">
    <name type="scientific">Taklimakanibacter albus</name>
    <dbReference type="NCBI Taxonomy" id="2800327"/>
    <lineage>
        <taxon>Bacteria</taxon>
        <taxon>Pseudomonadati</taxon>
        <taxon>Pseudomonadota</taxon>
        <taxon>Alphaproteobacteria</taxon>
        <taxon>Hyphomicrobiales</taxon>
        <taxon>Aestuariivirgaceae</taxon>
        <taxon>Taklimakanibacter</taxon>
    </lineage>
</organism>
<name>A0ACC5R5Q1_9HYPH</name>
<evidence type="ECO:0000313" key="2">
    <source>
        <dbReference type="Proteomes" id="UP000616151"/>
    </source>
</evidence>
<sequence length="298" mass="31004">MATCIGIDFGGTKIAAGLVDISTGTVLAKRIIPTLAHRPPEIIEADVRRLVAGLRDDAAGTPIAAIGLGMPELVDVTGRLRSSSYLPEDGRPLLTHLSAIAPACFESDARAAAAAEAHFGAGRPFANFAYVTISTGLSYCLMIAGVPYRGARGFAIHFGSTLSYWPGNDAAGTDAIVEEFASGKGLAERYDRLSGRTGSSAEDVLARESADPIARRVLSDAIELLGDRLAQMIDMIDPGALVIGGGLGLSEGFLCDRVEPAIRGRLWTDANRDTPILPAALGADAGLIGAAWLGYQAK</sequence>